<dbReference type="PANTHER" id="PTHR15036">
    <property type="entry name" value="PIKACHURIN-LIKE PROTEIN"/>
    <property type="match status" value="1"/>
</dbReference>
<evidence type="ECO:0000256" key="3">
    <source>
        <dbReference type="SAM" id="MobiDB-lite"/>
    </source>
</evidence>
<feature type="disulfide bond" evidence="2">
    <location>
        <begin position="1347"/>
        <end position="1364"/>
    </location>
</feature>
<keyword evidence="2" id="KW-0245">EGF-like domain</keyword>
<keyword evidence="9" id="KW-1185">Reference proteome</keyword>
<keyword evidence="4" id="KW-1133">Transmembrane helix</keyword>
<dbReference type="SUPFAM" id="SSF49899">
    <property type="entry name" value="Concanavalin A-like lectins/glucanases"/>
    <property type="match status" value="6"/>
</dbReference>
<evidence type="ECO:0000259" key="7">
    <source>
        <dbReference type="PROSITE" id="PS50026"/>
    </source>
</evidence>
<dbReference type="PROSITE" id="PS00010">
    <property type="entry name" value="ASX_HYDROXYL"/>
    <property type="match status" value="1"/>
</dbReference>
<dbReference type="SMART" id="SM00282">
    <property type="entry name" value="LamG"/>
    <property type="match status" value="6"/>
</dbReference>
<dbReference type="CDD" id="cd00110">
    <property type="entry name" value="LamG"/>
    <property type="match status" value="5"/>
</dbReference>
<evidence type="ECO:0000256" key="4">
    <source>
        <dbReference type="SAM" id="Phobius"/>
    </source>
</evidence>
<feature type="domain" description="Laminin G" evidence="6">
    <location>
        <begin position="506"/>
        <end position="674"/>
    </location>
</feature>
<feature type="domain" description="EGF-like" evidence="7">
    <location>
        <begin position="276"/>
        <end position="313"/>
    </location>
</feature>
<feature type="region of interest" description="Disordered" evidence="3">
    <location>
        <begin position="1762"/>
        <end position="1781"/>
    </location>
</feature>
<feature type="domain" description="Laminin G" evidence="6">
    <location>
        <begin position="317"/>
        <end position="498"/>
    </location>
</feature>
<evidence type="ECO:0000313" key="8">
    <source>
        <dbReference type="EMBL" id="KAK8759047.1"/>
    </source>
</evidence>
<feature type="chain" id="PRO_5042930364" description="Neurexin iv" evidence="5">
    <location>
        <begin position="37"/>
        <end position="1840"/>
    </location>
</feature>
<dbReference type="Pfam" id="PF00008">
    <property type="entry name" value="EGF"/>
    <property type="match status" value="1"/>
</dbReference>
<dbReference type="InterPro" id="IPR001791">
    <property type="entry name" value="Laminin_G"/>
</dbReference>
<proteinExistence type="predicted"/>
<feature type="domain" description="Laminin G" evidence="6">
    <location>
        <begin position="913"/>
        <end position="1094"/>
    </location>
</feature>
<dbReference type="Gene3D" id="2.60.120.200">
    <property type="match status" value="6"/>
</dbReference>
<dbReference type="PANTHER" id="PTHR15036:SF49">
    <property type="entry name" value="AXOTACTIN"/>
    <property type="match status" value="1"/>
</dbReference>
<keyword evidence="5" id="KW-0732">Signal</keyword>
<dbReference type="GO" id="GO:0016020">
    <property type="term" value="C:membrane"/>
    <property type="evidence" value="ECO:0007669"/>
    <property type="project" value="UniProtKB-SubCell"/>
</dbReference>
<feature type="transmembrane region" description="Helical" evidence="4">
    <location>
        <begin position="1632"/>
        <end position="1652"/>
    </location>
</feature>
<dbReference type="InterPro" id="IPR036056">
    <property type="entry name" value="Fibrinogen-like_C"/>
</dbReference>
<keyword evidence="4" id="KW-0472">Membrane</keyword>
<feature type="region of interest" description="Disordered" evidence="3">
    <location>
        <begin position="1707"/>
        <end position="1753"/>
    </location>
</feature>
<feature type="domain" description="EGF-like" evidence="7">
    <location>
        <begin position="1339"/>
        <end position="1377"/>
    </location>
</feature>
<dbReference type="Pfam" id="PF02210">
    <property type="entry name" value="Laminin_G_2"/>
    <property type="match status" value="6"/>
</dbReference>
<dbReference type="Proteomes" id="UP001321473">
    <property type="component" value="Unassembled WGS sequence"/>
</dbReference>
<comment type="caution">
    <text evidence="8">The sequence shown here is derived from an EMBL/GenBank/DDBJ whole genome shotgun (WGS) entry which is preliminary data.</text>
</comment>
<keyword evidence="1 2" id="KW-1015">Disulfide bond</keyword>
<feature type="domain" description="EGF-like" evidence="7">
    <location>
        <begin position="1095"/>
        <end position="1132"/>
    </location>
</feature>
<feature type="domain" description="Laminin G" evidence="6">
    <location>
        <begin position="1139"/>
        <end position="1338"/>
    </location>
</feature>
<feature type="signal peptide" evidence="5">
    <location>
        <begin position="1"/>
        <end position="36"/>
    </location>
</feature>
<evidence type="ECO:0008006" key="10">
    <source>
        <dbReference type="Google" id="ProtNLM"/>
    </source>
</evidence>
<evidence type="ECO:0000259" key="6">
    <source>
        <dbReference type="PROSITE" id="PS50025"/>
    </source>
</evidence>
<evidence type="ECO:0000256" key="5">
    <source>
        <dbReference type="SAM" id="SignalP"/>
    </source>
</evidence>
<gene>
    <name evidence="8" type="ORF">V5799_003321</name>
</gene>
<dbReference type="EMBL" id="JARKHS020033477">
    <property type="protein sequence ID" value="KAK8759047.1"/>
    <property type="molecule type" value="Genomic_DNA"/>
</dbReference>
<dbReference type="Gene3D" id="2.60.120.1000">
    <property type="match status" value="1"/>
</dbReference>
<protein>
    <recommendedName>
        <fullName evidence="10">Neurexin iv</fullName>
    </recommendedName>
</protein>
<organism evidence="8 9">
    <name type="scientific">Amblyomma americanum</name>
    <name type="common">Lone star tick</name>
    <dbReference type="NCBI Taxonomy" id="6943"/>
    <lineage>
        <taxon>Eukaryota</taxon>
        <taxon>Metazoa</taxon>
        <taxon>Ecdysozoa</taxon>
        <taxon>Arthropoda</taxon>
        <taxon>Chelicerata</taxon>
        <taxon>Arachnida</taxon>
        <taxon>Acari</taxon>
        <taxon>Parasitiformes</taxon>
        <taxon>Ixodida</taxon>
        <taxon>Ixodoidea</taxon>
        <taxon>Ixodidae</taxon>
        <taxon>Amblyomminae</taxon>
        <taxon>Amblyomma</taxon>
    </lineage>
</organism>
<dbReference type="SMART" id="SM00181">
    <property type="entry name" value="EGF"/>
    <property type="match status" value="4"/>
</dbReference>
<dbReference type="InterPro" id="IPR000742">
    <property type="entry name" value="EGF"/>
</dbReference>
<accession>A0AAQ4D9A7</accession>
<dbReference type="PROSITE" id="PS50026">
    <property type="entry name" value="EGF_3"/>
    <property type="match status" value="4"/>
</dbReference>
<reference evidence="8 9" key="1">
    <citation type="journal article" date="2023" name="Arcadia Sci">
        <title>De novo assembly of a long-read Amblyomma americanum tick genome.</title>
        <authorList>
            <person name="Chou S."/>
            <person name="Poskanzer K.E."/>
            <person name="Rollins M."/>
            <person name="Thuy-Boun P.S."/>
        </authorList>
    </citation>
    <scope>NUCLEOTIDE SEQUENCE [LARGE SCALE GENOMIC DNA]</scope>
    <source>
        <strain evidence="8">F_SG_1</strain>
        <tissue evidence="8">Salivary glands</tissue>
    </source>
</reference>
<feature type="domain" description="Laminin G" evidence="6">
    <location>
        <begin position="84"/>
        <end position="275"/>
    </location>
</feature>
<dbReference type="InterPro" id="IPR050372">
    <property type="entry name" value="Neurexin-related_CASP"/>
</dbReference>
<sequence>MSRKGGAVRRKHRPAMFRPKWPRIVAAACLLGLVAAEIGLVSQDAGAGGNGLSSGDSGNISFEGEDGSPAGASGSKRRLLLSSQVFTFLKESSFLRVEPTDWPLQQTREITFSFKTEKPHGLLFYHLLEESSEVDKVPNYELYVMLENGRLKIIHILNTEGNEVFYVGKGLNRDRWHTVTLRVTPSEGEMRVRVDHEDLRINLSSLVHRGGYDIGSEATPSYLYFGSIDPKNSSLDMHYNTDSFFGCMGRISFRVENGSSVEAVLSVEEDVVRDCVDLCEKYDFCLNGGRCVNHYSYYGCDCYGTHYEDHMCGYDNLTTVTLRGNSYITYRIYDWKDRVHSDHNRISMMFRVYVPEAVLFLATGEHEPKNAVAASIKGGALFFSIDFGRGLLNVTMGSNLHDEMWHNFTMIHDGTQVTLYMDTTVHSLRISDENYYLHLDPDIYIGGVPHEAQELVTDLKFVGCFREVYFNRDNCLQSLRKNEPKARHNGIFPVEYGCALVDTIPLTFPFAESRLTLNLPSKTRLDISVDFKTNQNETVIASSLLRSDKGQGFWEIRLKKGTAIFTIVPDETNPSHYWFLSKGKQLTDGHWHQVGVVFENEVVELTIDFNRKLKDNYPRPVELVGPLVIGGFPKQHVMGFVGCIRDIYVEKEWVDPRKVVGTEYAHGEVSLDNCQLINPCNNPNACEHGGQCYLDGNRFKCNCNGTGYTGKTCHFSTYKRTCQELFLVGYRKSGTYKIDIDRNGPLPPAHVECDMQRPDGSIATKVNHNMQREMVVRKYGLEGFYMDVTYREFTPDMLQSLIHASKQCTQHISYECFKAPLGLESYTWMESSANRHYVSSIGSGRPAWCQCAETRSCSNASRLCNCDVADGRWRLDEGFYDRPEDLGIVRVYMLQPKALAHDAEARLTLGPLECTDTNTQQYVITFKTAPSYLEVQTGWRRGDLAFSFRTSSKRAVVLYQAALHEKHGYLLAMITSDYELSFEYTVNGEPRIVKLLSRSRLNTGEWQQVWLDHDTHHMRFTVNLDSVMVDLAKDEGVGPFEGPLYIGGAPKDLLTHPDITEGFIGCFRGLIINNHVVNLYNHLSRRVPDIVMDCQPSCSSNPCQNGATCHENWGSYNCECENALAHSGFNCENNLNENSMTFITSSSCYHRATLGNVSDPVLEEDILLSFRTYQSEALLLYSFNHLNNFVQLHFEKRKRVVFTFNSQRSIVQGYVEAPDLATGRIIQVFVDRHPDRTVLQVNGNNVTIPYPMAFLSTYYKDPWIEGEELELVKPARGTFESVPNSQMYLGGVDFVGATTNLPGLVGCLQGLRIGTTQMDLIKDVENQNVTKGQIRPGCKMMCDSKPCHHSGLCIEDWKNNLTSCDCSMTSYQGDICQTDIGAQFDGKAWIEYMFTPESTGQDRISVALAFSTKAKASVRQAILLVQYAQSQHYVLVAVTPEGALQIQENHASAKAYVTVFGKQMGNFADGFRHWLLYRRVENDARVVVDGKEYVLTSTTPDTSGPTVDISSSLVIVGGTKRDPRFGDYGDFQGCVSNVVVELRTLNIRPLETYFGYQKGALEKVKVYGTLREGRCAEFAAIIGDKTEAIFKPPAVNVPDWHKTNPVLVPYKHNSFHPQATKLLYAKATSTRVAVIMGVVLIVVLIGVFLYAWRLQKRHRHQKLREDISFFRQGSTYNPARPPPKRKVNSPVKAVSFSRVNNDYQPVPQAKAEVLSSTPRKSPDATRRRPLPLANATPPKPILNNRNSTPAVSPIVNGLGQLKSRRPVSTASQELEWDPAADHELLGSSELSAMDLGDDEDFPETPRKTSNGEPTPSNAYTLGAYSGSLIFTNAPYETPAD</sequence>
<evidence type="ECO:0000313" key="9">
    <source>
        <dbReference type="Proteomes" id="UP001321473"/>
    </source>
</evidence>
<keyword evidence="4" id="KW-0812">Transmembrane</keyword>
<dbReference type="PROSITE" id="PS50025">
    <property type="entry name" value="LAM_G_DOMAIN"/>
    <property type="match status" value="6"/>
</dbReference>
<feature type="region of interest" description="Disordered" evidence="3">
    <location>
        <begin position="1789"/>
        <end position="1823"/>
    </location>
</feature>
<dbReference type="InterPro" id="IPR000152">
    <property type="entry name" value="EGF-type_Asp/Asn_hydroxyl_site"/>
</dbReference>
<dbReference type="InterPro" id="IPR013320">
    <property type="entry name" value="ConA-like_dom_sf"/>
</dbReference>
<name>A0AAQ4D9A7_AMBAM</name>
<dbReference type="Gene3D" id="2.10.25.10">
    <property type="entry name" value="Laminin"/>
    <property type="match status" value="2"/>
</dbReference>
<feature type="domain" description="EGF-like" evidence="7">
    <location>
        <begin position="676"/>
        <end position="714"/>
    </location>
</feature>
<comment type="caution">
    <text evidence="2">Lacks conserved residue(s) required for the propagation of feature annotation.</text>
</comment>
<feature type="domain" description="Laminin G" evidence="6">
    <location>
        <begin position="1381"/>
        <end position="1575"/>
    </location>
</feature>
<evidence type="ECO:0000256" key="2">
    <source>
        <dbReference type="PROSITE-ProRule" id="PRU00076"/>
    </source>
</evidence>
<dbReference type="SUPFAM" id="SSF56496">
    <property type="entry name" value="Fibrinogen C-terminal domain-like"/>
    <property type="match status" value="1"/>
</dbReference>
<evidence type="ECO:0000256" key="1">
    <source>
        <dbReference type="ARBA" id="ARBA00023157"/>
    </source>
</evidence>
<dbReference type="CDD" id="cd00054">
    <property type="entry name" value="EGF_CA"/>
    <property type="match status" value="3"/>
</dbReference>
<feature type="compositionally biased region" description="Polar residues" evidence="3">
    <location>
        <begin position="1807"/>
        <end position="1819"/>
    </location>
</feature>